<name>A0A9P5PI62_9AGAR</name>
<accession>A0A9P5PI62</accession>
<keyword evidence="2" id="KW-1185">Reference proteome</keyword>
<proteinExistence type="predicted"/>
<dbReference type="AlphaFoldDB" id="A0A9P5PI62"/>
<dbReference type="Proteomes" id="UP000772434">
    <property type="component" value="Unassembled WGS sequence"/>
</dbReference>
<protein>
    <submittedName>
        <fullName evidence="1">Uncharacterized protein</fullName>
    </submittedName>
</protein>
<evidence type="ECO:0000313" key="2">
    <source>
        <dbReference type="Proteomes" id="UP000772434"/>
    </source>
</evidence>
<evidence type="ECO:0000313" key="1">
    <source>
        <dbReference type="EMBL" id="KAF9065841.1"/>
    </source>
</evidence>
<comment type="caution">
    <text evidence="1">The sequence shown here is derived from an EMBL/GenBank/DDBJ whole genome shotgun (WGS) entry which is preliminary data.</text>
</comment>
<gene>
    <name evidence="1" type="ORF">BDP27DRAFT_1366107</name>
</gene>
<sequence length="145" mass="15835">MSMDVCERLRGPGKPGSSEFIKENLLRNLKKYSGFWLTRSLRRFCSIHAYLLTLETKGFSLDQIMLESSAIEDILSGLTVSSPQTSSGYGVPYAGIYANFLIPETNSLSLKPEDAGNYPCPVYSQACTSTVNVDGPLAGIVFLPI</sequence>
<dbReference type="EMBL" id="JADNRY010000097">
    <property type="protein sequence ID" value="KAF9065841.1"/>
    <property type="molecule type" value="Genomic_DNA"/>
</dbReference>
<reference evidence="1" key="1">
    <citation type="submission" date="2020-11" db="EMBL/GenBank/DDBJ databases">
        <authorList>
            <consortium name="DOE Joint Genome Institute"/>
            <person name="Ahrendt S."/>
            <person name="Riley R."/>
            <person name="Andreopoulos W."/>
            <person name="Labutti K."/>
            <person name="Pangilinan J."/>
            <person name="Ruiz-Duenas F.J."/>
            <person name="Barrasa J.M."/>
            <person name="Sanchez-Garcia M."/>
            <person name="Camarero S."/>
            <person name="Miyauchi S."/>
            <person name="Serrano A."/>
            <person name="Linde D."/>
            <person name="Babiker R."/>
            <person name="Drula E."/>
            <person name="Ayuso-Fernandez I."/>
            <person name="Pacheco R."/>
            <person name="Padilla G."/>
            <person name="Ferreira P."/>
            <person name="Barriuso J."/>
            <person name="Kellner H."/>
            <person name="Castanera R."/>
            <person name="Alfaro M."/>
            <person name="Ramirez L."/>
            <person name="Pisabarro A.G."/>
            <person name="Kuo A."/>
            <person name="Tritt A."/>
            <person name="Lipzen A."/>
            <person name="He G."/>
            <person name="Yan M."/>
            <person name="Ng V."/>
            <person name="Cullen D."/>
            <person name="Martin F."/>
            <person name="Rosso M.-N."/>
            <person name="Henrissat B."/>
            <person name="Hibbett D."/>
            <person name="Martinez A.T."/>
            <person name="Grigoriev I.V."/>
        </authorList>
    </citation>
    <scope>NUCLEOTIDE SEQUENCE</scope>
    <source>
        <strain evidence="1">AH 40177</strain>
    </source>
</reference>
<organism evidence="1 2">
    <name type="scientific">Rhodocollybia butyracea</name>
    <dbReference type="NCBI Taxonomy" id="206335"/>
    <lineage>
        <taxon>Eukaryota</taxon>
        <taxon>Fungi</taxon>
        <taxon>Dikarya</taxon>
        <taxon>Basidiomycota</taxon>
        <taxon>Agaricomycotina</taxon>
        <taxon>Agaricomycetes</taxon>
        <taxon>Agaricomycetidae</taxon>
        <taxon>Agaricales</taxon>
        <taxon>Marasmiineae</taxon>
        <taxon>Omphalotaceae</taxon>
        <taxon>Rhodocollybia</taxon>
    </lineage>
</organism>